<keyword evidence="2 4" id="KW-0560">Oxidoreductase</keyword>
<keyword evidence="8" id="KW-1133">Transmembrane helix</keyword>
<dbReference type="FunFam" id="3.40.309.10:FF:000003">
    <property type="entry name" value="Aldehyde dehydrogenase"/>
    <property type="match status" value="1"/>
</dbReference>
<feature type="active site" evidence="5 6">
    <location>
        <position position="210"/>
    </location>
</feature>
<dbReference type="AlphaFoldDB" id="A0A812DZU4"/>
<name>A0A812DZU4_ACAPH</name>
<dbReference type="InterPro" id="IPR015590">
    <property type="entry name" value="Aldehyde_DH_dom"/>
</dbReference>
<evidence type="ECO:0000256" key="7">
    <source>
        <dbReference type="RuleBase" id="RU003345"/>
    </source>
</evidence>
<sequence length="491" mass="54884">MSSVSDVVSNLRQSFNSGLTKSIVWRRRQLHALLRLIDENSDDIAEALRKDLNKCEFESFLFEIDFTRNDIVNHLNNLSKWTKPTPVKKTLFFIADSCFIKPDPFGVVLIIGAWNYPFQIILLPLVGAISAGNCVVLKPSEYAASSADLMCKLVSKYLDPECIQLILGGVPETTEILKQRFDYIFYTGNSEVGKIVMSAAAENLTPVTLELGGKNPAYVDWNCNLQTVANRLLWGKGSNAGQTCIAPDYIMCPQEVQAPLVEALKQSVSHFYGDNVGKSECYGRIINKRHFKRLQAILESKTPAFGGEMNEEEKFITPTVLTDVKPTDLIMKEEIFGPILPIMIVESPQEAIDYVNSREKALAVYVFSNDKGLVKKFVSETSSGGVCINDCILHTALETLPFGGVGYSGMGSYHGKFTFDTFSHKKAVMWRTMGMEFLNTLRYPPFTNTNAEMIRRFTKKSLKNSKTSFVFPLCAVVFLIGALSIAFFKYL</sequence>
<dbReference type="Gene3D" id="3.40.309.10">
    <property type="entry name" value="Aldehyde Dehydrogenase, Chain A, domain 2"/>
    <property type="match status" value="1"/>
</dbReference>
<dbReference type="PIRSF" id="PIRSF036492">
    <property type="entry name" value="ALDH"/>
    <property type="match status" value="1"/>
</dbReference>
<evidence type="ECO:0000256" key="4">
    <source>
        <dbReference type="PIRNR" id="PIRNR036492"/>
    </source>
</evidence>
<feature type="active site" evidence="5">
    <location>
        <position position="244"/>
    </location>
</feature>
<dbReference type="InterPro" id="IPR029510">
    <property type="entry name" value="Ald_DH_CS_GLU"/>
</dbReference>
<evidence type="ECO:0000256" key="6">
    <source>
        <dbReference type="PROSITE-ProRule" id="PRU10007"/>
    </source>
</evidence>
<organism evidence="10 11">
    <name type="scientific">Acanthosepion pharaonis</name>
    <name type="common">Pharaoh cuttlefish</name>
    <name type="synonym">Sepia pharaonis</name>
    <dbReference type="NCBI Taxonomy" id="158019"/>
    <lineage>
        <taxon>Eukaryota</taxon>
        <taxon>Metazoa</taxon>
        <taxon>Spiralia</taxon>
        <taxon>Lophotrochozoa</taxon>
        <taxon>Mollusca</taxon>
        <taxon>Cephalopoda</taxon>
        <taxon>Coleoidea</taxon>
        <taxon>Decapodiformes</taxon>
        <taxon>Sepiida</taxon>
        <taxon>Sepiina</taxon>
        <taxon>Sepiidae</taxon>
        <taxon>Acanthosepion</taxon>
    </lineage>
</organism>
<dbReference type="Pfam" id="PF00171">
    <property type="entry name" value="Aldedh"/>
    <property type="match status" value="1"/>
</dbReference>
<keyword evidence="11" id="KW-1185">Reference proteome</keyword>
<evidence type="ECO:0000313" key="10">
    <source>
        <dbReference type="EMBL" id="CAE1311988.1"/>
    </source>
</evidence>
<reference evidence="10" key="1">
    <citation type="submission" date="2021-01" db="EMBL/GenBank/DDBJ databases">
        <authorList>
            <person name="Li R."/>
            <person name="Bekaert M."/>
        </authorList>
    </citation>
    <scope>NUCLEOTIDE SEQUENCE</scope>
    <source>
        <strain evidence="10">Farmed</strain>
    </source>
</reference>
<dbReference type="InterPro" id="IPR016162">
    <property type="entry name" value="Ald_DH_N"/>
</dbReference>
<dbReference type="PANTHER" id="PTHR43570:SF16">
    <property type="entry name" value="ALDEHYDE DEHYDROGENASE TYPE III, ISOFORM Q"/>
    <property type="match status" value="1"/>
</dbReference>
<keyword evidence="8" id="KW-0812">Transmembrane</keyword>
<feature type="transmembrane region" description="Helical" evidence="8">
    <location>
        <begin position="469"/>
        <end position="488"/>
    </location>
</feature>
<dbReference type="InterPro" id="IPR016163">
    <property type="entry name" value="Ald_DH_C"/>
</dbReference>
<keyword evidence="3" id="KW-0520">NAD</keyword>
<dbReference type="PROSITE" id="PS00687">
    <property type="entry name" value="ALDEHYDE_DEHYDR_GLU"/>
    <property type="match status" value="1"/>
</dbReference>
<accession>A0A812DZU4</accession>
<dbReference type="Gene3D" id="3.40.605.10">
    <property type="entry name" value="Aldehyde Dehydrogenase, Chain A, domain 1"/>
    <property type="match status" value="1"/>
</dbReference>
<comment type="caution">
    <text evidence="10">The sequence shown here is derived from an EMBL/GenBank/DDBJ whole genome shotgun (WGS) entry which is preliminary data.</text>
</comment>
<dbReference type="GO" id="GO:0005737">
    <property type="term" value="C:cytoplasm"/>
    <property type="evidence" value="ECO:0007669"/>
    <property type="project" value="TreeGrafter"/>
</dbReference>
<evidence type="ECO:0000256" key="2">
    <source>
        <dbReference type="ARBA" id="ARBA00023002"/>
    </source>
</evidence>
<evidence type="ECO:0000256" key="8">
    <source>
        <dbReference type="SAM" id="Phobius"/>
    </source>
</evidence>
<dbReference type="GO" id="GO:0006081">
    <property type="term" value="P:aldehyde metabolic process"/>
    <property type="evidence" value="ECO:0007669"/>
    <property type="project" value="InterPro"/>
</dbReference>
<dbReference type="FunFam" id="3.40.605.10:FF:000004">
    <property type="entry name" value="Aldehyde dehydrogenase"/>
    <property type="match status" value="1"/>
</dbReference>
<comment type="similarity">
    <text evidence="1 4 7">Belongs to the aldehyde dehydrogenase family.</text>
</comment>
<evidence type="ECO:0000256" key="5">
    <source>
        <dbReference type="PIRSR" id="PIRSR036492-1"/>
    </source>
</evidence>
<dbReference type="OrthoDB" id="440325at2759"/>
<dbReference type="InterPro" id="IPR016161">
    <property type="entry name" value="Ald_DH/histidinol_DH"/>
</dbReference>
<evidence type="ECO:0000259" key="9">
    <source>
        <dbReference type="Pfam" id="PF00171"/>
    </source>
</evidence>
<protein>
    <recommendedName>
        <fullName evidence="4">Aldehyde dehydrogenase</fullName>
    </recommendedName>
</protein>
<feature type="domain" description="Aldehyde dehydrogenase" evidence="9">
    <location>
        <begin position="22"/>
        <end position="428"/>
    </location>
</feature>
<proteinExistence type="inferred from homology"/>
<evidence type="ECO:0000313" key="11">
    <source>
        <dbReference type="Proteomes" id="UP000597762"/>
    </source>
</evidence>
<evidence type="ECO:0000256" key="1">
    <source>
        <dbReference type="ARBA" id="ARBA00009986"/>
    </source>
</evidence>
<dbReference type="PANTHER" id="PTHR43570">
    <property type="entry name" value="ALDEHYDE DEHYDROGENASE"/>
    <property type="match status" value="1"/>
</dbReference>
<gene>
    <name evidence="10" type="ORF">SPHA_63271</name>
</gene>
<evidence type="ECO:0000256" key="3">
    <source>
        <dbReference type="ARBA" id="ARBA00023027"/>
    </source>
</evidence>
<dbReference type="Proteomes" id="UP000597762">
    <property type="component" value="Unassembled WGS sequence"/>
</dbReference>
<dbReference type="SUPFAM" id="SSF53720">
    <property type="entry name" value="ALDH-like"/>
    <property type="match status" value="1"/>
</dbReference>
<dbReference type="EMBL" id="CAHIKZ030004539">
    <property type="protein sequence ID" value="CAE1311988.1"/>
    <property type="molecule type" value="Genomic_DNA"/>
</dbReference>
<keyword evidence="8" id="KW-0472">Membrane</keyword>
<dbReference type="GO" id="GO:0004029">
    <property type="term" value="F:aldehyde dehydrogenase (NAD+) activity"/>
    <property type="evidence" value="ECO:0007669"/>
    <property type="project" value="TreeGrafter"/>
</dbReference>
<dbReference type="InterPro" id="IPR012394">
    <property type="entry name" value="Aldehyde_DH_NAD(P)"/>
</dbReference>